<reference evidence="1" key="1">
    <citation type="submission" date="2023-06" db="EMBL/GenBank/DDBJ databases">
        <authorList>
            <person name="Kurt Z."/>
        </authorList>
    </citation>
    <scope>NUCLEOTIDE SEQUENCE</scope>
</reference>
<sequence>MQNLMNVMFISTIRYGVLIQRSNNNICNKNLLFDNQQFEYCEKQKHLNTIEIDNNLVLSQQSSHIFIYTEGALDSQINAQVSFVRIFAVFGFNIEHQAIQDCNINISIDFQVVKAALICLSCDLLIDSSNLTFIAVGNELSGVIYQSKATLQIENSIIQTRFYSNKSAGLLNTINSSLEIFSVSKSKISCFNLLNSEFNGYFVSEILYQVQITLQNVIVCAQNISNVGQSNIVLQQIGGELHSCANICKDGEYIVYGLCLDQLVRGTITVSNQSQECVYPLQYDQNNCVCAEGYILNASFCFNLINRLTTLDFDIISNFTYMDLKLNQQMLDVEHSIVLNYTQSDKNLAQNTTNIDKGLNANISAFNNSMDILTDQQTKNNIDLTNRQLDNASYVEMQLVHNASNTDAFWAQSIVDLNTAFSRSKQFLETQLQNNISKYMSNLNANSSNLDSRLQNNMTALLSSFTSLDSKVITNQNNLNAASTQQQAYLETQLLNNYTAQTNNLNSLLTGLRNDLTWVNNTQNGLITGMRNDLNTFNTNDNNAITAQTNNVNNAQARINGNVNDINGLKNVDASLQYQINVLNGKSAPSVTFQNRNLPIGYYGAMVSVLFVCVDSDCRQVG</sequence>
<proteinExistence type="predicted"/>
<protein>
    <submittedName>
        <fullName evidence="2">Hypothetical_protein</fullName>
    </submittedName>
</protein>
<keyword evidence="3" id="KW-1185">Reference proteome</keyword>
<evidence type="ECO:0000313" key="2">
    <source>
        <dbReference type="EMBL" id="CAL6041215.1"/>
    </source>
</evidence>
<dbReference type="Proteomes" id="UP001642409">
    <property type="component" value="Unassembled WGS sequence"/>
</dbReference>
<accession>A0AA86NEH0</accession>
<dbReference type="AlphaFoldDB" id="A0AA86NEH0"/>
<dbReference type="EMBL" id="CAXDID020000149">
    <property type="protein sequence ID" value="CAL6041215.1"/>
    <property type="molecule type" value="Genomic_DNA"/>
</dbReference>
<name>A0AA86NEH0_9EUKA</name>
<evidence type="ECO:0000313" key="1">
    <source>
        <dbReference type="EMBL" id="CAI9918257.1"/>
    </source>
</evidence>
<comment type="caution">
    <text evidence="1">The sequence shown here is derived from an EMBL/GenBank/DDBJ whole genome shotgun (WGS) entry which is preliminary data.</text>
</comment>
<evidence type="ECO:0000313" key="3">
    <source>
        <dbReference type="Proteomes" id="UP001642409"/>
    </source>
</evidence>
<organism evidence="1">
    <name type="scientific">Hexamita inflata</name>
    <dbReference type="NCBI Taxonomy" id="28002"/>
    <lineage>
        <taxon>Eukaryota</taxon>
        <taxon>Metamonada</taxon>
        <taxon>Diplomonadida</taxon>
        <taxon>Hexamitidae</taxon>
        <taxon>Hexamitinae</taxon>
        <taxon>Hexamita</taxon>
    </lineage>
</organism>
<dbReference type="EMBL" id="CATOUU010000154">
    <property type="protein sequence ID" value="CAI9918257.1"/>
    <property type="molecule type" value="Genomic_DNA"/>
</dbReference>
<gene>
    <name evidence="2" type="ORF">HINF_LOCUS38868</name>
    <name evidence="1" type="ORF">HINF_LOCUS5902</name>
</gene>
<reference evidence="2 3" key="2">
    <citation type="submission" date="2024-07" db="EMBL/GenBank/DDBJ databases">
        <authorList>
            <person name="Akdeniz Z."/>
        </authorList>
    </citation>
    <scope>NUCLEOTIDE SEQUENCE [LARGE SCALE GENOMIC DNA]</scope>
</reference>